<evidence type="ECO:0000313" key="2">
    <source>
        <dbReference type="EMBL" id="MFC2252154.1"/>
    </source>
</evidence>
<evidence type="ECO:0000313" key="3">
    <source>
        <dbReference type="Proteomes" id="UP001555786"/>
    </source>
</evidence>
<protein>
    <submittedName>
        <fullName evidence="2">Uncharacterized protein</fullName>
    </submittedName>
</protein>
<reference evidence="2 4" key="2">
    <citation type="submission" date="2024-09" db="EMBL/GenBank/DDBJ databases">
        <title>Description of Labrys sedimenti sp. nov., isolated from a diclofenac-degrading enrichment culture, and genome-based reclassification of Labrys portucalensis as a later heterotypic synonym of Labrys neptuniae.</title>
        <authorList>
            <person name="Tancsics A."/>
            <person name="Csepanyi A."/>
        </authorList>
    </citation>
    <scope>NUCLEOTIDE SEQUENCE [LARGE SCALE GENOMIC DNA]</scope>
    <source>
        <strain evidence="2 4">LMG 23412</strain>
    </source>
</reference>
<evidence type="ECO:0000313" key="1">
    <source>
        <dbReference type="EMBL" id="MEW9305833.1"/>
    </source>
</evidence>
<evidence type="ECO:0000313" key="4">
    <source>
        <dbReference type="Proteomes" id="UP001595190"/>
    </source>
</evidence>
<name>A0ABV6ZJ46_9HYPH</name>
<comment type="caution">
    <text evidence="2">The sequence shown here is derived from an EMBL/GenBank/DDBJ whole genome shotgun (WGS) entry which is preliminary data.</text>
</comment>
<dbReference type="Proteomes" id="UP001555786">
    <property type="component" value="Unassembled WGS sequence"/>
</dbReference>
<dbReference type="EMBL" id="JBHGPK010000009">
    <property type="protein sequence ID" value="MFC2252154.1"/>
    <property type="molecule type" value="Genomic_DNA"/>
</dbReference>
<accession>A0ABV6ZJ46</accession>
<organism evidence="2 4">
    <name type="scientific">Labrys neptuniae</name>
    <dbReference type="NCBI Taxonomy" id="376174"/>
    <lineage>
        <taxon>Bacteria</taxon>
        <taxon>Pseudomonadati</taxon>
        <taxon>Pseudomonadota</taxon>
        <taxon>Alphaproteobacteria</taxon>
        <taxon>Hyphomicrobiales</taxon>
        <taxon>Xanthobacteraceae</taxon>
        <taxon>Labrys</taxon>
    </lineage>
</organism>
<sequence length="78" mass="8201">MMDDIDDLEGKSGAIEAPVLTSLLRLASPPSGRFVLAEFHFDGDAVLKVPLSPEAAEALHTALGLWLATTGAPPPVRH</sequence>
<gene>
    <name evidence="1" type="ORF">ABXS05_09825</name>
    <name evidence="2" type="ORF">ACETRX_21130</name>
</gene>
<reference evidence="1 3" key="1">
    <citation type="submission" date="2024-07" db="EMBL/GenBank/DDBJ databases">
        <title>Description of Labrys sedimenti sp. nov., isolated from a diclofenac-degrading enrichment culture.</title>
        <authorList>
            <person name="Tancsics A."/>
            <person name="Csepanyi A."/>
        </authorList>
    </citation>
    <scope>NUCLEOTIDE SEQUENCE [LARGE SCALE GENOMIC DNA]</scope>
    <source>
        <strain evidence="1 3">LMG 23578</strain>
    </source>
</reference>
<keyword evidence="3" id="KW-1185">Reference proteome</keyword>
<dbReference type="Proteomes" id="UP001595190">
    <property type="component" value="Unassembled WGS sequence"/>
</dbReference>
<dbReference type="EMBL" id="JBFNQD010000002">
    <property type="protein sequence ID" value="MEW9305833.1"/>
    <property type="molecule type" value="Genomic_DNA"/>
</dbReference>
<dbReference type="RefSeq" id="WP_311939003.1">
    <property type="nucleotide sequence ID" value="NZ_JAVSCS010000021.1"/>
</dbReference>
<proteinExistence type="predicted"/>